<evidence type="ECO:0000313" key="2">
    <source>
        <dbReference type="EMBL" id="SIM60253.1"/>
    </source>
</evidence>
<evidence type="ECO:0000259" key="1">
    <source>
        <dbReference type="Pfam" id="PF09848"/>
    </source>
</evidence>
<gene>
    <name evidence="2" type="ORF">CSP5_0972</name>
</gene>
<protein>
    <submittedName>
        <fullName evidence="2">NERD domain protein</fullName>
    </submittedName>
</protein>
<dbReference type="EMBL" id="LT671858">
    <property type="protein sequence ID" value="SIM60253.1"/>
    <property type="molecule type" value="Genomic_DNA"/>
</dbReference>
<organism evidence="2 3">
    <name type="scientific">Cuniculiplasma divulgatum</name>
    <dbReference type="NCBI Taxonomy" id="1673428"/>
    <lineage>
        <taxon>Archaea</taxon>
        <taxon>Methanobacteriati</taxon>
        <taxon>Thermoplasmatota</taxon>
        <taxon>Thermoplasmata</taxon>
        <taxon>Thermoplasmatales</taxon>
        <taxon>Cuniculiplasmataceae</taxon>
        <taxon>Cuniculiplasma</taxon>
    </lineage>
</organism>
<dbReference type="SUPFAM" id="SSF52540">
    <property type="entry name" value="P-loop containing nucleoside triphosphate hydrolases"/>
    <property type="match status" value="1"/>
</dbReference>
<dbReference type="InterPro" id="IPR018647">
    <property type="entry name" value="SLFN_3-like_DNA/RNA_helicase"/>
</dbReference>
<name>A0A1N5UHQ4_9ARCH</name>
<sequence length="597" mass="69158">MCYFVNNSLFYTNNLGSLELNYVIDELRRNYALKYRDQPDIKQTNAWKGSIKALKQYINPGTWVFMEYGFPIGLERVDFLIARKGHAFIVESKGWNNYRKINEIVSMGDNQEVVNPCYQMENYVAKMRNFHTSSSLISFDGFVYMYNTKDGKECKILYNGREVESELQILPVEVSSQEEVDAIENGTFRTSRELIDFISANRDHIMEDVSRKFLNAGFGLSEEQAIIVEKIMNSIRKGEKKKYFISGGMGSGKTLMAINLLFMALSEGYQALLAYRNNRLINTLRRVFGPSYSSLLCFYSMGFNGHFKGLGEENFDPERLQLQKLLIYDEAQRMTMDVIRKTLSYDKTSVYFFDENQILIDDESGGKAVFKSEAERSGTEFEFISLSGFFRMIDGDKYGSFVDGLFSKSNYSNPGEYDLRLFDNINNMIDDLKRKEENGNTRIALLASYTFSDGRKEKRRVINPEIKWLMDPKTEYPQYWMGIHENPFKYCASIYGSQGFETDYVGLIWGEDLVWRGKWVVQPEKITDTIGGRSSLKSVCRNNPDRGREMLFNRYRILLTRGMKGTSVYFEDRETYEHVRSILSQSVNIVSSRGIIK</sequence>
<dbReference type="InterPro" id="IPR027417">
    <property type="entry name" value="P-loop_NTPase"/>
</dbReference>
<feature type="domain" description="Schlafen group 3-like DNA/RNA helicase" evidence="1">
    <location>
        <begin position="241"/>
        <end position="572"/>
    </location>
</feature>
<dbReference type="Pfam" id="PF09848">
    <property type="entry name" value="SLFN-g3_helicase"/>
    <property type="match status" value="1"/>
</dbReference>
<dbReference type="Proteomes" id="UP000195607">
    <property type="component" value="Chromosome I"/>
</dbReference>
<dbReference type="AlphaFoldDB" id="A0A1N5UHQ4"/>
<accession>A0A1N5UHQ4</accession>
<proteinExistence type="predicted"/>
<reference evidence="2 3" key="1">
    <citation type="submission" date="2016-04" db="EMBL/GenBank/DDBJ databases">
        <authorList>
            <person name="Evans L.H."/>
            <person name="Alamgir A."/>
            <person name="Owens N."/>
            <person name="Weber N.D."/>
            <person name="Virtaneva K."/>
            <person name="Barbian K."/>
            <person name="Babar A."/>
            <person name="Rosenke K."/>
        </authorList>
    </citation>
    <scope>NUCLEOTIDE SEQUENCE [LARGE SCALE GENOMIC DNA]</scope>
    <source>
        <strain evidence="3">S5(T) (JCM 30642 \VKM B-2941)</strain>
    </source>
</reference>
<evidence type="ECO:0000313" key="3">
    <source>
        <dbReference type="Proteomes" id="UP000195607"/>
    </source>
</evidence>
<dbReference type="Gene3D" id="3.40.50.300">
    <property type="entry name" value="P-loop containing nucleotide triphosphate hydrolases"/>
    <property type="match status" value="1"/>
</dbReference>